<dbReference type="InterPro" id="IPR051477">
    <property type="entry name" value="Expansin_CellWall"/>
</dbReference>
<dbReference type="PANTHER" id="PTHR31836:SF28">
    <property type="entry name" value="SRCR DOMAIN-CONTAINING PROTEIN-RELATED"/>
    <property type="match status" value="1"/>
</dbReference>
<sequence>MVLPTFAVRALLALSTLALPILTLALPILTLPTPNPKSGSSIAKRAVTHHVSELNSNWDDAGSWEPHSGWYSYNEDSADWNDDDSDDDDDEEWDDEEWDDEEWDDEEWDDEKWDDEEWDVEEYDYDGDHDYEHDDDNENYNDYEEEWDDDDNAGEWEDEEDEEGEWGDEEDEEGEWGDEEDEEGEWDDEEDEEGEWESDDEDDDEDGQVYYDDWDEEDDDEPSYDNYSPAKPASYSPHHVVLSGIGTVYTQDGYAGSCGNHHDDSAFIAALGNSWMHHQYKSSECGRQIQVTNKGSHYHVGGEGNTITVTIQDTCASCDDGHVDFSHAAWDALTDGSPQGQIDLEWSWL</sequence>
<dbReference type="PANTHER" id="PTHR31836">
    <property type="match status" value="1"/>
</dbReference>
<accession>A0AAN6XHT3</accession>
<evidence type="ECO:0000313" key="5">
    <source>
        <dbReference type="Proteomes" id="UP001303160"/>
    </source>
</evidence>
<protein>
    <submittedName>
        <fullName evidence="4">RlpA-like double-psi beta-barrel-protein domain-containing protein-containing protein</fullName>
    </submittedName>
</protein>
<evidence type="ECO:0000256" key="1">
    <source>
        <dbReference type="ARBA" id="ARBA00022729"/>
    </source>
</evidence>
<dbReference type="Gene3D" id="2.40.40.10">
    <property type="entry name" value="RlpA-like domain"/>
    <property type="match status" value="1"/>
</dbReference>
<dbReference type="CDD" id="cd22191">
    <property type="entry name" value="DPBB_RlpA_EXP_N-like"/>
    <property type="match status" value="1"/>
</dbReference>
<comment type="caution">
    <text evidence="4">The sequence shown here is derived from an EMBL/GenBank/DDBJ whole genome shotgun (WGS) entry which is preliminary data.</text>
</comment>
<feature type="signal peptide" evidence="3">
    <location>
        <begin position="1"/>
        <end position="25"/>
    </location>
</feature>
<gene>
    <name evidence="4" type="ORF">QBC40DRAFT_297191</name>
</gene>
<dbReference type="InterPro" id="IPR036908">
    <property type="entry name" value="RlpA-like_sf"/>
</dbReference>
<dbReference type="EMBL" id="MU863927">
    <property type="protein sequence ID" value="KAK4199816.1"/>
    <property type="molecule type" value="Genomic_DNA"/>
</dbReference>
<feature type="compositionally biased region" description="Acidic residues" evidence="2">
    <location>
        <begin position="76"/>
        <end position="125"/>
    </location>
</feature>
<organism evidence="4 5">
    <name type="scientific">Triangularia verruculosa</name>
    <dbReference type="NCBI Taxonomy" id="2587418"/>
    <lineage>
        <taxon>Eukaryota</taxon>
        <taxon>Fungi</taxon>
        <taxon>Dikarya</taxon>
        <taxon>Ascomycota</taxon>
        <taxon>Pezizomycotina</taxon>
        <taxon>Sordariomycetes</taxon>
        <taxon>Sordariomycetidae</taxon>
        <taxon>Sordariales</taxon>
        <taxon>Podosporaceae</taxon>
        <taxon>Triangularia</taxon>
    </lineage>
</organism>
<feature type="compositionally biased region" description="Acidic residues" evidence="2">
    <location>
        <begin position="133"/>
        <end position="223"/>
    </location>
</feature>
<dbReference type="SUPFAM" id="SSF50685">
    <property type="entry name" value="Barwin-like endoglucanases"/>
    <property type="match status" value="1"/>
</dbReference>
<evidence type="ECO:0000256" key="3">
    <source>
        <dbReference type="SAM" id="SignalP"/>
    </source>
</evidence>
<keyword evidence="1 3" id="KW-0732">Signal</keyword>
<evidence type="ECO:0000313" key="4">
    <source>
        <dbReference type="EMBL" id="KAK4199816.1"/>
    </source>
</evidence>
<dbReference type="AlphaFoldDB" id="A0AAN6XHT3"/>
<feature type="region of interest" description="Disordered" evidence="2">
    <location>
        <begin position="75"/>
        <end position="234"/>
    </location>
</feature>
<reference evidence="4" key="2">
    <citation type="submission" date="2023-05" db="EMBL/GenBank/DDBJ databases">
        <authorList>
            <consortium name="Lawrence Berkeley National Laboratory"/>
            <person name="Steindorff A."/>
            <person name="Hensen N."/>
            <person name="Bonometti L."/>
            <person name="Westerberg I."/>
            <person name="Brannstrom I.O."/>
            <person name="Guillou S."/>
            <person name="Cros-Aarteil S."/>
            <person name="Calhoun S."/>
            <person name="Haridas S."/>
            <person name="Kuo A."/>
            <person name="Mondo S."/>
            <person name="Pangilinan J."/>
            <person name="Riley R."/>
            <person name="Labutti K."/>
            <person name="Andreopoulos B."/>
            <person name="Lipzen A."/>
            <person name="Chen C."/>
            <person name="Yanf M."/>
            <person name="Daum C."/>
            <person name="Ng V."/>
            <person name="Clum A."/>
            <person name="Ohm R."/>
            <person name="Martin F."/>
            <person name="Silar P."/>
            <person name="Natvig D."/>
            <person name="Lalanne C."/>
            <person name="Gautier V."/>
            <person name="Ament-Velasquez S.L."/>
            <person name="Kruys A."/>
            <person name="Hutchinson M.I."/>
            <person name="Powell A.J."/>
            <person name="Barry K."/>
            <person name="Miller A.N."/>
            <person name="Grigoriev I.V."/>
            <person name="Debuchy R."/>
            <person name="Gladieux P."/>
            <person name="Thoren M.H."/>
            <person name="Johannesson H."/>
        </authorList>
    </citation>
    <scope>NUCLEOTIDE SEQUENCE</scope>
    <source>
        <strain evidence="4">CBS 315.58</strain>
    </source>
</reference>
<feature type="chain" id="PRO_5043036403" evidence="3">
    <location>
        <begin position="26"/>
        <end position="349"/>
    </location>
</feature>
<reference evidence="4" key="1">
    <citation type="journal article" date="2023" name="Mol. Phylogenet. Evol.">
        <title>Genome-scale phylogeny and comparative genomics of the fungal order Sordariales.</title>
        <authorList>
            <person name="Hensen N."/>
            <person name="Bonometti L."/>
            <person name="Westerberg I."/>
            <person name="Brannstrom I.O."/>
            <person name="Guillou S."/>
            <person name="Cros-Aarteil S."/>
            <person name="Calhoun S."/>
            <person name="Haridas S."/>
            <person name="Kuo A."/>
            <person name="Mondo S."/>
            <person name="Pangilinan J."/>
            <person name="Riley R."/>
            <person name="LaButti K."/>
            <person name="Andreopoulos B."/>
            <person name="Lipzen A."/>
            <person name="Chen C."/>
            <person name="Yan M."/>
            <person name="Daum C."/>
            <person name="Ng V."/>
            <person name="Clum A."/>
            <person name="Steindorff A."/>
            <person name="Ohm R.A."/>
            <person name="Martin F."/>
            <person name="Silar P."/>
            <person name="Natvig D.O."/>
            <person name="Lalanne C."/>
            <person name="Gautier V."/>
            <person name="Ament-Velasquez S.L."/>
            <person name="Kruys A."/>
            <person name="Hutchinson M.I."/>
            <person name="Powell A.J."/>
            <person name="Barry K."/>
            <person name="Miller A.N."/>
            <person name="Grigoriev I.V."/>
            <person name="Debuchy R."/>
            <person name="Gladieux P."/>
            <person name="Hiltunen Thoren M."/>
            <person name="Johannesson H."/>
        </authorList>
    </citation>
    <scope>NUCLEOTIDE SEQUENCE</scope>
    <source>
        <strain evidence="4">CBS 315.58</strain>
    </source>
</reference>
<keyword evidence="5" id="KW-1185">Reference proteome</keyword>
<name>A0AAN6XHT3_9PEZI</name>
<evidence type="ECO:0000256" key="2">
    <source>
        <dbReference type="SAM" id="MobiDB-lite"/>
    </source>
</evidence>
<dbReference type="Proteomes" id="UP001303160">
    <property type="component" value="Unassembled WGS sequence"/>
</dbReference>
<proteinExistence type="predicted"/>